<dbReference type="Proteomes" id="UP000193642">
    <property type="component" value="Unassembled WGS sequence"/>
</dbReference>
<evidence type="ECO:0000313" key="1">
    <source>
        <dbReference type="EMBL" id="ORY43450.1"/>
    </source>
</evidence>
<protein>
    <submittedName>
        <fullName evidence="1">Uncharacterized protein</fullName>
    </submittedName>
</protein>
<dbReference type="EMBL" id="MCGO01000025">
    <property type="protein sequence ID" value="ORY43450.1"/>
    <property type="molecule type" value="Genomic_DNA"/>
</dbReference>
<gene>
    <name evidence="1" type="ORF">BCR33DRAFT_766634</name>
</gene>
<proteinExistence type="predicted"/>
<reference evidence="1 2" key="1">
    <citation type="submission" date="2016-07" db="EMBL/GenBank/DDBJ databases">
        <title>Pervasive Adenine N6-methylation of Active Genes in Fungi.</title>
        <authorList>
            <consortium name="DOE Joint Genome Institute"/>
            <person name="Mondo S.J."/>
            <person name="Dannebaum R.O."/>
            <person name="Kuo R.C."/>
            <person name="Labutti K."/>
            <person name="Haridas S."/>
            <person name="Kuo A."/>
            <person name="Salamov A."/>
            <person name="Ahrendt S.R."/>
            <person name="Lipzen A."/>
            <person name="Sullivan W."/>
            <person name="Andreopoulos W.B."/>
            <person name="Clum A."/>
            <person name="Lindquist E."/>
            <person name="Daum C."/>
            <person name="Ramamoorthy G.K."/>
            <person name="Gryganskyi A."/>
            <person name="Culley D."/>
            <person name="Magnuson J.K."/>
            <person name="James T.Y."/>
            <person name="O'Malley M.A."/>
            <person name="Stajich J.E."/>
            <person name="Spatafora J.W."/>
            <person name="Visel A."/>
            <person name="Grigoriev I.V."/>
        </authorList>
    </citation>
    <scope>NUCLEOTIDE SEQUENCE [LARGE SCALE GENOMIC DNA]</scope>
    <source>
        <strain evidence="1 2">JEL800</strain>
    </source>
</reference>
<keyword evidence="2" id="KW-1185">Reference proteome</keyword>
<comment type="caution">
    <text evidence="1">The sequence shown here is derived from an EMBL/GenBank/DDBJ whole genome shotgun (WGS) entry which is preliminary data.</text>
</comment>
<dbReference type="AlphaFoldDB" id="A0A1Y2C8U7"/>
<sequence>MASIRPFFAGAIVSAAAYSIFSSQIQHDNKVSRQQLQQLSAKVLRAADEPVPFNSIPSEQGYLSKALGPSADIFGSFNLRVHANNAAEYWNGGVRSVAAALTGGKAQ</sequence>
<organism evidence="1 2">
    <name type="scientific">Rhizoclosmatium globosum</name>
    <dbReference type="NCBI Taxonomy" id="329046"/>
    <lineage>
        <taxon>Eukaryota</taxon>
        <taxon>Fungi</taxon>
        <taxon>Fungi incertae sedis</taxon>
        <taxon>Chytridiomycota</taxon>
        <taxon>Chytridiomycota incertae sedis</taxon>
        <taxon>Chytridiomycetes</taxon>
        <taxon>Chytridiales</taxon>
        <taxon>Chytriomycetaceae</taxon>
        <taxon>Rhizoclosmatium</taxon>
    </lineage>
</organism>
<dbReference type="OrthoDB" id="2101192at2759"/>
<name>A0A1Y2C8U7_9FUNG</name>
<evidence type="ECO:0000313" key="2">
    <source>
        <dbReference type="Proteomes" id="UP000193642"/>
    </source>
</evidence>
<accession>A0A1Y2C8U7</accession>